<organism evidence="2 3">
    <name type="scientific">Trichodelitschia bisporula</name>
    <dbReference type="NCBI Taxonomy" id="703511"/>
    <lineage>
        <taxon>Eukaryota</taxon>
        <taxon>Fungi</taxon>
        <taxon>Dikarya</taxon>
        <taxon>Ascomycota</taxon>
        <taxon>Pezizomycotina</taxon>
        <taxon>Dothideomycetes</taxon>
        <taxon>Dothideomycetes incertae sedis</taxon>
        <taxon>Phaeotrichales</taxon>
        <taxon>Phaeotrichaceae</taxon>
        <taxon>Trichodelitschia</taxon>
    </lineage>
</organism>
<dbReference type="EMBL" id="ML996709">
    <property type="protein sequence ID" value="KAF2395996.1"/>
    <property type="molecule type" value="Genomic_DNA"/>
</dbReference>
<dbReference type="InterPro" id="IPR039510">
    <property type="entry name" value="Vint_dom"/>
</dbReference>
<dbReference type="CDD" id="cd00081">
    <property type="entry name" value="Hint"/>
    <property type="match status" value="1"/>
</dbReference>
<dbReference type="SUPFAM" id="SSF51294">
    <property type="entry name" value="Hedgehog/intein (Hint) domain"/>
    <property type="match status" value="1"/>
</dbReference>
<dbReference type="SMART" id="SM00327">
    <property type="entry name" value="VWA"/>
    <property type="match status" value="1"/>
</dbReference>
<reference evidence="2" key="1">
    <citation type="journal article" date="2020" name="Stud. Mycol.">
        <title>101 Dothideomycetes genomes: a test case for predicting lifestyles and emergence of pathogens.</title>
        <authorList>
            <person name="Haridas S."/>
            <person name="Albert R."/>
            <person name="Binder M."/>
            <person name="Bloem J."/>
            <person name="Labutti K."/>
            <person name="Salamov A."/>
            <person name="Andreopoulos B."/>
            <person name="Baker S."/>
            <person name="Barry K."/>
            <person name="Bills G."/>
            <person name="Bluhm B."/>
            <person name="Cannon C."/>
            <person name="Castanera R."/>
            <person name="Culley D."/>
            <person name="Daum C."/>
            <person name="Ezra D."/>
            <person name="Gonzalez J."/>
            <person name="Henrissat B."/>
            <person name="Kuo A."/>
            <person name="Liang C."/>
            <person name="Lipzen A."/>
            <person name="Lutzoni F."/>
            <person name="Magnuson J."/>
            <person name="Mondo S."/>
            <person name="Nolan M."/>
            <person name="Ohm R."/>
            <person name="Pangilinan J."/>
            <person name="Park H.-J."/>
            <person name="Ramirez L."/>
            <person name="Alfaro M."/>
            <person name="Sun H."/>
            <person name="Tritt A."/>
            <person name="Yoshinaga Y."/>
            <person name="Zwiers L.-H."/>
            <person name="Turgeon B."/>
            <person name="Goodwin S."/>
            <person name="Spatafora J."/>
            <person name="Crous P."/>
            <person name="Grigoriev I."/>
        </authorList>
    </citation>
    <scope>NUCLEOTIDE SEQUENCE</scope>
    <source>
        <strain evidence="2">CBS 262.69</strain>
    </source>
</reference>
<evidence type="ECO:0000313" key="2">
    <source>
        <dbReference type="EMBL" id="KAF2395996.1"/>
    </source>
</evidence>
<dbReference type="Pfam" id="PF14623">
    <property type="entry name" value="Vint"/>
    <property type="match status" value="1"/>
</dbReference>
<dbReference type="Pfam" id="PF00092">
    <property type="entry name" value="VWA"/>
    <property type="match status" value="1"/>
</dbReference>
<dbReference type="PANTHER" id="PTHR10579:SF156">
    <property type="entry name" value="VWFA DOMAIN-CONTAINING PROTEIN"/>
    <property type="match status" value="1"/>
</dbReference>
<gene>
    <name evidence="2" type="ORF">EJ06DRAFT_517193</name>
</gene>
<proteinExistence type="predicted"/>
<dbReference type="InterPro" id="IPR036465">
    <property type="entry name" value="vWFA_dom_sf"/>
</dbReference>
<dbReference type="InterPro" id="IPR036844">
    <property type="entry name" value="Hint_dom_sf"/>
</dbReference>
<dbReference type="InterPro" id="IPR002035">
    <property type="entry name" value="VWF_A"/>
</dbReference>
<accession>A0A6G1HJG0</accession>
<dbReference type="OrthoDB" id="10264538at2759"/>
<name>A0A6G1HJG0_9PEZI</name>
<protein>
    <recommendedName>
        <fullName evidence="1">VWFA domain-containing protein</fullName>
    </recommendedName>
</protein>
<dbReference type="Pfam" id="PF14624">
    <property type="entry name" value="Vwaint"/>
    <property type="match status" value="1"/>
</dbReference>
<dbReference type="SUPFAM" id="SSF53300">
    <property type="entry name" value="vWA-like"/>
    <property type="match status" value="1"/>
</dbReference>
<dbReference type="AlphaFoldDB" id="A0A6G1HJG0"/>
<dbReference type="PROSITE" id="PS50234">
    <property type="entry name" value="VWFA"/>
    <property type="match status" value="1"/>
</dbReference>
<keyword evidence="3" id="KW-1185">Reference proteome</keyword>
<evidence type="ECO:0000259" key="1">
    <source>
        <dbReference type="PROSITE" id="PS50234"/>
    </source>
</evidence>
<dbReference type="Proteomes" id="UP000799640">
    <property type="component" value="Unassembled WGS sequence"/>
</dbReference>
<dbReference type="InterPro" id="IPR051266">
    <property type="entry name" value="CLCR"/>
</dbReference>
<evidence type="ECO:0000313" key="3">
    <source>
        <dbReference type="Proteomes" id="UP000799640"/>
    </source>
</evidence>
<dbReference type="Gene3D" id="3.40.50.410">
    <property type="entry name" value="von Willebrand factor, type A domain"/>
    <property type="match status" value="1"/>
</dbReference>
<feature type="domain" description="VWFA" evidence="1">
    <location>
        <begin position="56"/>
        <end position="230"/>
    </location>
</feature>
<dbReference type="PANTHER" id="PTHR10579">
    <property type="entry name" value="CALCIUM-ACTIVATED CHLORIDE CHANNEL REGULATOR"/>
    <property type="match status" value="1"/>
</dbReference>
<sequence>MCDASVAGLALLQPQTEPQDDDLKLEVHTLPEQSGVLVRITPPRAPSSPLNHVPCDIVLSIDVSGSMSKAAEIPTAKGEDVERTGLTILDVTRHAAQTIIETLDANDRLGIVVFSTQADIITRLLPMSPENKTAAIAKINALKVANSTNLWHGIMKGLSLFEDSDRSNNVPALMVLTDGQPNHMCPPQGYVTKLWKNEVSIPIHTFGFGYQIRSGLLKSIAEITGGNYAFIPDPGMVGTVFVHAVANLQSTFCSQATLTVNASDGLKLSERAGWQLQPGQKWRDDFTREPARSSSATIHIGNVQYGQARNILLNTESAAEPAESLFPPTKVYASLVYQGPDRTETSTSAAGDLALPADLPPHEVTYHSLRADLCAFLRSTMPYLKNGDHGTLLSPSFAAYANIDQSLSALLQRYTPPSTPLTAPLLEDLEGQISLALQITHYNRWGQHFLPSLLNAHANQMCNSFKDPGPLAYGANSPLFIKCRDALDDAFDNLPPPTASRLVQGDDAWSSTPPPAPPAGIMHKLHTGGRYGPCFAGTSPVLLANGSTIPIANLRPGTAVHTPRGARAVVAILETLVSQPLAVLGGRGLLVTPWHPVRWGGKWVFPARVAEGWVSYVGPVYSAVLERDGDPEAHCVVVGGVGGVTLGHGVREGGDVRSHGFLGDWEGVVASLAGLGEDGGVLKSTGVRRGVDGRICGFLPVGEEDRGVGAGVLGCVAGVLA</sequence>
<dbReference type="InterPro" id="IPR032838">
    <property type="entry name" value="Vwaint_dom"/>
</dbReference>